<evidence type="ECO:0000313" key="4">
    <source>
        <dbReference type="EMBL" id="KAG2451816.1"/>
    </source>
</evidence>
<feature type="coiled-coil region" evidence="1">
    <location>
        <begin position="458"/>
        <end position="489"/>
    </location>
</feature>
<feature type="region of interest" description="Disordered" evidence="2">
    <location>
        <begin position="72"/>
        <end position="111"/>
    </location>
</feature>
<dbReference type="EMBL" id="JAEHOD010000007">
    <property type="protein sequence ID" value="KAG2451816.1"/>
    <property type="molecule type" value="Genomic_DNA"/>
</dbReference>
<evidence type="ECO:0000256" key="1">
    <source>
        <dbReference type="SAM" id="Coils"/>
    </source>
</evidence>
<reference evidence="4" key="1">
    <citation type="journal article" date="2020" name="bioRxiv">
        <title>Comparative genomics of Chlamydomonas.</title>
        <authorList>
            <person name="Craig R.J."/>
            <person name="Hasan A.R."/>
            <person name="Ness R.W."/>
            <person name="Keightley P.D."/>
        </authorList>
    </citation>
    <scope>NUCLEOTIDE SEQUENCE</scope>
    <source>
        <strain evidence="4">CCAP 11/173</strain>
    </source>
</reference>
<evidence type="ECO:0000259" key="3">
    <source>
        <dbReference type="PROSITE" id="PS51294"/>
    </source>
</evidence>
<sequence length="628" mass="64078">MLGTRWSHVAKLIPGRSENCVKNVWYSTCRLKDKDRRASLLYVYAQAVKDCSHDAEARMAALAAAEEQCAAGVGSSGAPTPGACQPQPPSVSAATLTSGHSEGGATPSSPALAYNTAEKEAPTTSAVGEDPQQAVNAAAAARTSISNSDVSSRVVHQQQAGSTNSAFVSPVPTFAIAACGIGSSGAHASTPGVGGYFTAPVMTYNLQQLHQQQVWELAASATYGADAHQSCGGFHGVAGGGAGGAGPDGSAAGHDVPAAELLEVSSVLLTEEAAAACATARGGAPFYTYAHHEHLQSQARRELKWQSCPHPLPHMCVSAGGGGGLDSSDMLLGTLGKELDQLLDDVDDCVMDCEMYDMQHLMMAAGGAATAASAVSGMDTGMHASDAGACTAAGAGLKAQEQRQLEQLLDLTNGMRIHHRTNAVPLPAPQCQQHLRAASQPGPVVGQPQPPAASWSSCQELLEQQQQRRQQQQQQQQQHQNQAVRLLEAGLSSSQILCLLPAVDAGTSAPAAGAATANIFEACASALSPTAHASGVPSASVGPFSTSSVPACLWASSTGTVSGSSAAFVGGARMSHTSSGIYFPSPVTAPLTFPSSAQIVSCNSHLQPITDAACVLGLEEDDLAILMA</sequence>
<comment type="caution">
    <text evidence="4">The sequence shown here is derived from an EMBL/GenBank/DDBJ whole genome shotgun (WGS) entry which is preliminary data.</text>
</comment>
<organism evidence="4 5">
    <name type="scientific">Chlamydomonas schloesseri</name>
    <dbReference type="NCBI Taxonomy" id="2026947"/>
    <lineage>
        <taxon>Eukaryota</taxon>
        <taxon>Viridiplantae</taxon>
        <taxon>Chlorophyta</taxon>
        <taxon>core chlorophytes</taxon>
        <taxon>Chlorophyceae</taxon>
        <taxon>CS clade</taxon>
        <taxon>Chlamydomonadales</taxon>
        <taxon>Chlamydomonadaceae</taxon>
        <taxon>Chlamydomonas</taxon>
    </lineage>
</organism>
<dbReference type="Gene3D" id="1.10.10.60">
    <property type="entry name" value="Homeodomain-like"/>
    <property type="match status" value="1"/>
</dbReference>
<dbReference type="Proteomes" id="UP000613740">
    <property type="component" value="Unassembled WGS sequence"/>
</dbReference>
<feature type="domain" description="HTH myb-type" evidence="3">
    <location>
        <begin position="1"/>
        <end position="33"/>
    </location>
</feature>
<dbReference type="InterPro" id="IPR017930">
    <property type="entry name" value="Myb_dom"/>
</dbReference>
<evidence type="ECO:0000256" key="2">
    <source>
        <dbReference type="SAM" id="MobiDB-lite"/>
    </source>
</evidence>
<accession>A0A835WS23</accession>
<gene>
    <name evidence="4" type="ORF">HYH02_003592</name>
</gene>
<protein>
    <recommendedName>
        <fullName evidence="3">HTH myb-type domain-containing protein</fullName>
    </recommendedName>
</protein>
<feature type="compositionally biased region" description="Polar residues" evidence="2">
    <location>
        <begin position="90"/>
        <end position="100"/>
    </location>
</feature>
<dbReference type="AlphaFoldDB" id="A0A835WS23"/>
<name>A0A835WS23_9CHLO</name>
<dbReference type="PROSITE" id="PS51294">
    <property type="entry name" value="HTH_MYB"/>
    <property type="match status" value="1"/>
</dbReference>
<keyword evidence="5" id="KW-1185">Reference proteome</keyword>
<dbReference type="OrthoDB" id="545648at2759"/>
<proteinExistence type="predicted"/>
<evidence type="ECO:0000313" key="5">
    <source>
        <dbReference type="Proteomes" id="UP000613740"/>
    </source>
</evidence>
<keyword evidence="1" id="KW-0175">Coiled coil</keyword>